<name>A0A4Y2LI32_ARAVE</name>
<dbReference type="EMBL" id="BGPR01005897">
    <property type="protein sequence ID" value="GBN14388.1"/>
    <property type="molecule type" value="Genomic_DNA"/>
</dbReference>
<reference evidence="1 2" key="1">
    <citation type="journal article" date="2019" name="Sci. Rep.">
        <title>Orb-weaving spider Araneus ventricosus genome elucidates the spidroin gene catalogue.</title>
        <authorList>
            <person name="Kono N."/>
            <person name="Nakamura H."/>
            <person name="Ohtoshi R."/>
            <person name="Moran D.A.P."/>
            <person name="Shinohara A."/>
            <person name="Yoshida Y."/>
            <person name="Fujiwara M."/>
            <person name="Mori M."/>
            <person name="Tomita M."/>
            <person name="Arakawa K."/>
        </authorList>
    </citation>
    <scope>NUCLEOTIDE SEQUENCE [LARGE SCALE GENOMIC DNA]</scope>
</reference>
<sequence length="85" mass="9003">MSGCSGVRAGLNDTPMLHALSPDCHKLGMSFLGSPGWVVLEVKGGSRSCKELDIIVAVDCGRWRGRDCTVNSSVDGRTSVRLVVV</sequence>
<evidence type="ECO:0000313" key="2">
    <source>
        <dbReference type="Proteomes" id="UP000499080"/>
    </source>
</evidence>
<protein>
    <submittedName>
        <fullName evidence="1">Uncharacterized protein</fullName>
    </submittedName>
</protein>
<gene>
    <name evidence="1" type="ORF">AVEN_40227_1</name>
</gene>
<comment type="caution">
    <text evidence="1">The sequence shown here is derived from an EMBL/GenBank/DDBJ whole genome shotgun (WGS) entry which is preliminary data.</text>
</comment>
<evidence type="ECO:0000313" key="1">
    <source>
        <dbReference type="EMBL" id="GBN14388.1"/>
    </source>
</evidence>
<organism evidence="1 2">
    <name type="scientific">Araneus ventricosus</name>
    <name type="common">Orbweaver spider</name>
    <name type="synonym">Epeira ventricosa</name>
    <dbReference type="NCBI Taxonomy" id="182803"/>
    <lineage>
        <taxon>Eukaryota</taxon>
        <taxon>Metazoa</taxon>
        <taxon>Ecdysozoa</taxon>
        <taxon>Arthropoda</taxon>
        <taxon>Chelicerata</taxon>
        <taxon>Arachnida</taxon>
        <taxon>Araneae</taxon>
        <taxon>Araneomorphae</taxon>
        <taxon>Entelegynae</taxon>
        <taxon>Araneoidea</taxon>
        <taxon>Araneidae</taxon>
        <taxon>Araneus</taxon>
    </lineage>
</organism>
<proteinExistence type="predicted"/>
<accession>A0A4Y2LI32</accession>
<dbReference type="Proteomes" id="UP000499080">
    <property type="component" value="Unassembled WGS sequence"/>
</dbReference>
<dbReference type="AlphaFoldDB" id="A0A4Y2LI32"/>
<keyword evidence="2" id="KW-1185">Reference proteome</keyword>